<dbReference type="PROSITE" id="PS00012">
    <property type="entry name" value="PHOSPHOPANTETHEINE"/>
    <property type="match status" value="5"/>
</dbReference>
<dbReference type="InterPro" id="IPR010071">
    <property type="entry name" value="AA_adenyl_dom"/>
</dbReference>
<dbReference type="GO" id="GO:0031177">
    <property type="term" value="F:phosphopantetheine binding"/>
    <property type="evidence" value="ECO:0007669"/>
    <property type="project" value="InterPro"/>
</dbReference>
<dbReference type="Gene3D" id="3.30.300.30">
    <property type="match status" value="3"/>
</dbReference>
<keyword evidence="4" id="KW-0436">Ligase</keyword>
<dbReference type="Pfam" id="PF00550">
    <property type="entry name" value="PP-binding"/>
    <property type="match status" value="5"/>
</dbReference>
<dbReference type="InterPro" id="IPR020806">
    <property type="entry name" value="PKS_PP-bd"/>
</dbReference>
<feature type="domain" description="Carrier" evidence="7">
    <location>
        <begin position="3238"/>
        <end position="3315"/>
    </location>
</feature>
<dbReference type="GO" id="GO:0010106">
    <property type="term" value="P:cellular response to iron ion starvation"/>
    <property type="evidence" value="ECO:0007669"/>
    <property type="project" value="UniProtKB-ARBA"/>
</dbReference>
<feature type="domain" description="Carrier" evidence="7">
    <location>
        <begin position="1602"/>
        <end position="1679"/>
    </location>
</feature>
<dbReference type="GO" id="GO:0016874">
    <property type="term" value="F:ligase activity"/>
    <property type="evidence" value="ECO:0007669"/>
    <property type="project" value="UniProtKB-KW"/>
</dbReference>
<comment type="caution">
    <text evidence="8">The sequence shown here is derived from an EMBL/GenBank/DDBJ whole genome shotgun (WGS) entry which is preliminary data.</text>
</comment>
<dbReference type="GO" id="GO:0043041">
    <property type="term" value="P:amino acid activation for nonribosomal peptide biosynthetic process"/>
    <property type="evidence" value="ECO:0007669"/>
    <property type="project" value="TreeGrafter"/>
</dbReference>
<dbReference type="PROSITE" id="PS00455">
    <property type="entry name" value="AMP_BINDING"/>
    <property type="match status" value="2"/>
</dbReference>
<comment type="similarity">
    <text evidence="5">Belongs to the NRP synthetase family.</text>
</comment>
<evidence type="ECO:0000313" key="9">
    <source>
        <dbReference type="Proteomes" id="UP001239445"/>
    </source>
</evidence>
<evidence type="ECO:0000313" key="8">
    <source>
        <dbReference type="EMBL" id="KAK1759974.1"/>
    </source>
</evidence>
<dbReference type="SMART" id="SM01294">
    <property type="entry name" value="PKS_PP_betabranch"/>
    <property type="match status" value="1"/>
</dbReference>
<organism evidence="8 9">
    <name type="scientific">Echria macrotheca</name>
    <dbReference type="NCBI Taxonomy" id="438768"/>
    <lineage>
        <taxon>Eukaryota</taxon>
        <taxon>Fungi</taxon>
        <taxon>Dikarya</taxon>
        <taxon>Ascomycota</taxon>
        <taxon>Pezizomycotina</taxon>
        <taxon>Sordariomycetes</taxon>
        <taxon>Sordariomycetidae</taxon>
        <taxon>Sordariales</taxon>
        <taxon>Schizotheciaceae</taxon>
        <taxon>Echria</taxon>
    </lineage>
</organism>
<dbReference type="InterPro" id="IPR000873">
    <property type="entry name" value="AMP-dep_synth/lig_dom"/>
</dbReference>
<dbReference type="Gene3D" id="1.10.1200.10">
    <property type="entry name" value="ACP-like"/>
    <property type="match status" value="5"/>
</dbReference>
<dbReference type="InterPro" id="IPR009081">
    <property type="entry name" value="PP-bd_ACP"/>
</dbReference>
<dbReference type="Proteomes" id="UP001239445">
    <property type="component" value="Unassembled WGS sequence"/>
</dbReference>
<keyword evidence="9" id="KW-1185">Reference proteome</keyword>
<evidence type="ECO:0000256" key="4">
    <source>
        <dbReference type="ARBA" id="ARBA00022598"/>
    </source>
</evidence>
<dbReference type="GO" id="GO:0031169">
    <property type="term" value="P:ferrichrome biosynthetic process"/>
    <property type="evidence" value="ECO:0007669"/>
    <property type="project" value="UniProtKB-ARBA"/>
</dbReference>
<feature type="domain" description="Carrier" evidence="7">
    <location>
        <begin position="4361"/>
        <end position="4437"/>
    </location>
</feature>
<dbReference type="EMBL" id="MU839828">
    <property type="protein sequence ID" value="KAK1759974.1"/>
    <property type="molecule type" value="Genomic_DNA"/>
</dbReference>
<dbReference type="InterPro" id="IPR006162">
    <property type="entry name" value="Ppantetheine_attach_site"/>
</dbReference>
<keyword evidence="3" id="KW-0597">Phosphoprotein</keyword>
<evidence type="ECO:0000256" key="6">
    <source>
        <dbReference type="SAM" id="MobiDB-lite"/>
    </source>
</evidence>
<evidence type="ECO:0000256" key="3">
    <source>
        <dbReference type="ARBA" id="ARBA00022553"/>
    </source>
</evidence>
<feature type="domain" description="Carrier" evidence="7">
    <location>
        <begin position="3808"/>
        <end position="3881"/>
    </location>
</feature>
<dbReference type="InterPro" id="IPR023213">
    <property type="entry name" value="CAT-like_dom_sf"/>
</dbReference>
<dbReference type="SMART" id="SM00823">
    <property type="entry name" value="PKS_PP"/>
    <property type="match status" value="5"/>
</dbReference>
<dbReference type="InterPro" id="IPR001242">
    <property type="entry name" value="Condensation_dom"/>
</dbReference>
<dbReference type="InterPro" id="IPR020845">
    <property type="entry name" value="AMP-binding_CS"/>
</dbReference>
<keyword evidence="2" id="KW-0596">Phosphopantetheine</keyword>
<dbReference type="SUPFAM" id="SSF52777">
    <property type="entry name" value="CoA-dependent acyltransferases"/>
    <property type="match status" value="12"/>
</dbReference>
<evidence type="ECO:0000256" key="2">
    <source>
        <dbReference type="ARBA" id="ARBA00022450"/>
    </source>
</evidence>
<dbReference type="CDD" id="cd05918">
    <property type="entry name" value="A_NRPS_SidN3_like"/>
    <property type="match status" value="2"/>
</dbReference>
<dbReference type="InterPro" id="IPR045851">
    <property type="entry name" value="AMP-bd_C_sf"/>
</dbReference>
<dbReference type="InterPro" id="IPR036736">
    <property type="entry name" value="ACP-like_sf"/>
</dbReference>
<feature type="domain" description="Carrier" evidence="7">
    <location>
        <begin position="539"/>
        <end position="613"/>
    </location>
</feature>
<dbReference type="FunFam" id="3.30.300.30:FF:000015">
    <property type="entry name" value="Nonribosomal peptide synthase SidD"/>
    <property type="match status" value="1"/>
</dbReference>
<dbReference type="FunFam" id="3.40.50.12780:FF:000024">
    <property type="entry name" value="Nonribosomal siderophore peptide synthase SidC"/>
    <property type="match status" value="2"/>
</dbReference>
<evidence type="ECO:0000259" key="7">
    <source>
        <dbReference type="PROSITE" id="PS50075"/>
    </source>
</evidence>
<dbReference type="PROSITE" id="PS50075">
    <property type="entry name" value="CARRIER"/>
    <property type="match status" value="6"/>
</dbReference>
<gene>
    <name evidence="8" type="ORF">QBC47DRAFT_117795</name>
</gene>
<dbReference type="PANTHER" id="PTHR45527">
    <property type="entry name" value="NONRIBOSOMAL PEPTIDE SYNTHETASE"/>
    <property type="match status" value="1"/>
</dbReference>
<protein>
    <submittedName>
        <fullName evidence="8">Non-ribosomal peptide synthetase</fullName>
    </submittedName>
</protein>
<reference evidence="8" key="1">
    <citation type="submission" date="2023-06" db="EMBL/GenBank/DDBJ databases">
        <title>Genome-scale phylogeny and comparative genomics of the fungal order Sordariales.</title>
        <authorList>
            <consortium name="Lawrence Berkeley National Laboratory"/>
            <person name="Hensen N."/>
            <person name="Bonometti L."/>
            <person name="Westerberg I."/>
            <person name="Brannstrom I.O."/>
            <person name="Guillou S."/>
            <person name="Cros-Aarteil S."/>
            <person name="Calhoun S."/>
            <person name="Haridas S."/>
            <person name="Kuo A."/>
            <person name="Mondo S."/>
            <person name="Pangilinan J."/>
            <person name="Riley R."/>
            <person name="Labutti K."/>
            <person name="Andreopoulos B."/>
            <person name="Lipzen A."/>
            <person name="Chen C."/>
            <person name="Yanf M."/>
            <person name="Daum C."/>
            <person name="Ng V."/>
            <person name="Clum A."/>
            <person name="Steindorff A."/>
            <person name="Ohm R."/>
            <person name="Martin F."/>
            <person name="Silar P."/>
            <person name="Natvig D."/>
            <person name="Lalanne C."/>
            <person name="Gautier V."/>
            <person name="Ament-Velasquez S.L."/>
            <person name="Kruys A."/>
            <person name="Hutchinson M.I."/>
            <person name="Powell A.J."/>
            <person name="Barry K."/>
            <person name="Miller A.N."/>
            <person name="Grigoriev I.V."/>
            <person name="Debuchy R."/>
            <person name="Gladieux P."/>
            <person name="Thoren M.H."/>
            <person name="Johannesson H."/>
        </authorList>
    </citation>
    <scope>NUCLEOTIDE SEQUENCE</scope>
    <source>
        <strain evidence="8">PSN4</strain>
    </source>
</reference>
<dbReference type="Pfam" id="PF00501">
    <property type="entry name" value="AMP-binding"/>
    <property type="match status" value="3"/>
</dbReference>
<name>A0AAJ0FFK1_9PEZI</name>
<evidence type="ECO:0000256" key="1">
    <source>
        <dbReference type="ARBA" id="ARBA00004924"/>
    </source>
</evidence>
<dbReference type="Gene3D" id="3.40.50.12780">
    <property type="entry name" value="N-terminal domain of ligase-like"/>
    <property type="match status" value="3"/>
</dbReference>
<dbReference type="NCBIfam" id="TIGR01733">
    <property type="entry name" value="AA-adenyl-dom"/>
    <property type="match status" value="2"/>
</dbReference>
<dbReference type="SUPFAM" id="SSF47336">
    <property type="entry name" value="ACP-like"/>
    <property type="match status" value="5"/>
</dbReference>
<dbReference type="Gene3D" id="3.30.559.30">
    <property type="entry name" value="Nonribosomal peptide synthetase, condensation domain"/>
    <property type="match status" value="6"/>
</dbReference>
<dbReference type="Gene3D" id="3.30.559.10">
    <property type="entry name" value="Chloramphenicol acetyltransferase-like domain"/>
    <property type="match status" value="5"/>
</dbReference>
<evidence type="ECO:0000256" key="5">
    <source>
        <dbReference type="ARBA" id="ARBA00029454"/>
    </source>
</evidence>
<feature type="compositionally biased region" description="Basic and acidic residues" evidence="6">
    <location>
        <begin position="4442"/>
        <end position="4463"/>
    </location>
</feature>
<dbReference type="InterPro" id="IPR042099">
    <property type="entry name" value="ANL_N_sf"/>
</dbReference>
<accession>A0AAJ0FFK1</accession>
<proteinExistence type="inferred from homology"/>
<dbReference type="GO" id="GO:0005737">
    <property type="term" value="C:cytoplasm"/>
    <property type="evidence" value="ECO:0007669"/>
    <property type="project" value="TreeGrafter"/>
</dbReference>
<dbReference type="NCBIfam" id="NF003417">
    <property type="entry name" value="PRK04813.1"/>
    <property type="match status" value="3"/>
</dbReference>
<sequence length="4909" mass="539871">MGSLPGTASEATLSIVNYPPSRLSGPSLLHLLVQPSSYSHGHPAIDFMAANGDRTTFTYAAMHQAADALAARITSLVGPEAGSASFIVPVLLPQCPELYVALLAVLKSGGAFCPLNLDIPFERAKLILNDVAAKVVITISELADRIPKDGQVVLLLDAPDMSTESEAGPRQRLPLPSDLAYVMYTSGSTGTPKGVGVTHEAVTQSLLGHNAHIPEFSRFLQFAAPTFDVSVFEIFFPLMRGKTLVSCDRSTMLNDLPYVLRTLDVDACELTPSVAGSLLRNRSNAPNMRLLLTIGEMLTEPVIKEFGGGPGQPSILWAMYGPTEAAIHCTAQPAFGCNEPVGTIGLPFDTVSTFVVKAAGTSASEPDSKTFEVLPRGEIGELAIGGYQIAREYINRPDQTAAAFIESPYGRLYRTGDKARIRSDSTLECLGRIDFGQVKLRGQRVELGEVEHAALRTPGCHSAFAVIISNILVLFCAVDDIDDMEARITQSCRDWLPGFMVPGDIVLAKDFPRLASGKIDRKLLAATYHATDVENQQTIDFADDLERRICEIAGEILAADVFPSSDLTKLGMDSLAAIRLAARLRGHGTDVSGTDILLSRTVSSLRTEVLHKQEPRTTKGDDVSRSFDIEVLSRQYPFLLRRLNDIETVVPSTPLQESMLAETIAHQSAYCNWVELSFPATCSLSSIRSWFFKLAAENEILRTGFLHHEGQFLQIVFRHLDESQVELRVAGSETRNFELSEAWDFLKPLRIQLSESAVILQFHHAVYDGWSLDLLLSDLEGLVRGESRVPHRPPFRHVSCHLASAASNDGYDVAKEFWAQHLAGFQPTSLPCLLPELASQSRTVHSAYISFGQNPSYIRDRLRSYDFNTHVLFQSALAWVWSALVGTDDVVIGVVTSGRTLAVSGIEAVIGPCISAVPIRTILANARTIGDLLTDVQTTTRSALPHSQLPLAEIKRSIGVRPGQSLYDVLFVYQESLASEEKLAGAIQEVDRQDYLETQLLVEIEPGREDVTCRVTWHSETFASHHAAAIAQAIIAAASFMLENIGSELGAVQGAFPANLLSVNNHPPKSFSRIPDLSHAVEHMVLQNPEAEALCFAQQISRDSISTTTLTYGGLNTLANRIAWYLREQGAQQGDVLAIIMDKSILLYAGILAILKAGCAYLPLLPDTPGARILDIVRQAKPRFCLVDTQTKTELGPDFPCRLVDLHCGDLETYSSSNLNAPADPSRVAYIIFTSGSTGVPKGVCVTQLNIVSNLDVLSRIYPVKEGSRLLQSCSQAFDVSVFEIFFAWTRGMCLCSTTNDMLFEDLERSIRKLNITHLSMTPTVASLVSPANVPKVQFLVTAGEPMTETVAQNWAGLLYQGYGPSETTNICSVKKMEAGQNIRHLGWAFENTSAVVLYPESENPVPFGCFGELCFGGDQVAAGYLDQPNLTSAKFIDHPRLGRLYRSGDLGRMLPDGSLLITGRVDEQIKVRGQRVELGEIASILRQSKSVVDCATMPVNQGPSASPRIITFVTLTPTRGSLFQAAELDTQVKQTVHELFQLLLSRLPNYMVPSFLVPVSMLPTTASGKLDRTRLEAMFASLGREYLASLSPETIAGTDSGPLSPIEKQLASVVSDIFDVQLDDVGRWTPLTTLGLDSLSAIEVSKRIERAFGKRLAISSILQNGSVARLTPLLSAPEPVQTVSPAELLPLSVKKEIHEKFLTRDVRVKTILPCMPLQEAMVVSSSGTKSYLNQMVFEIVADLNRLKAAWLAICARHDILRTCFAKTPDSRYPLVQVVLERWEPPWLDLDAPDRNFEDSLSLHLDTISPVIDSMEPIVSLAVVRQPGGPLLSFVCHHALYDGVAIQRLLFEVEQQLCGIPFSPPPAYADFLAQALSAPGDTDSFWADHLAGFEPKLVAQLTFTDATGEPTLVAQGVSTPLSSVNSKLKHLGVTLLSLSQAAWASTVSLLLRSPDVCFGNIVGGRSVAVDRVDELVAPCFNTVPIRQNISGKRNIDVIKSFQSLTPEILRHQFTPLRRIQSLFQSRGGGRLFDTLLLLQQPARKLDDSVWRLLRDDGDMDVPVVCELIPDTDKDVLTVKLHVQGRKLSRGIADLILNLFLHSFESCLLFPATAIPTPETLPWSFRTELEVVPSLKTSVLARATNGTGSESWTATELTVRDVLSNMSSLDALRIHRGTTIYQLGLDSINAVQIASILRQYGYDVSASDVIQHPTCEGLAYHIDKQSELPSDVTSIFYAAGFQADVSSHLEKQGIPLQAIETVLPCTPLQEGMVAQFIKSDEKDYLNFISYEIFEDIDAASLVRGWNAAIATYPILRTGFAPVIHDFCSFAMVQYKRDAFDAPVTTLDSWDDQAPTDCHKWRGAVSSRIVQRFSKGAWGVAIEQTSAGCLMHLGIHHAIYDALSIQVILRGVIEAAKGGALKPPPALQKVIDDIFAQISLFTETSERFWTEKAQRTVINKFPIMTPLLEETRSIMVESKTASESLRTLEQAAARANVTLQSVFQAAWTRILSSYLGEPSVVFGAVLSGRTTAVTRDAVFPCITTMPIVSTNTLSNRDLLDQMQSYNAELYKQQHQPLTRIQQWLGRPGERLFDTLLSYQKFDTQTVATQPWRVIDDIPTIDIPVSLEIEPQSDGTLRYQITFFSDILPGQQARILLEQFEATVRHLCLYPEEDEVDLFKHSPEIFSVLSADIPELPSPVGLLHQFVEAQAATNQNGIALRFVHAFDGAAAVEEEWTYAELNDNGSKIANALAGSVVVGDIVAIDFDKCPEAFFSILGILKAGCAFVALDPNAPAARKEFILNDSGASVLLTSSTRIQELGYNPPIPVLGVDRDFLLRNSPNPPVLDRPIEPSDVCYCLYTSGTTGTPKGCEITHENAVQCMLAFQNIFEGHWDKNSRWLQFASLHFDVSVLEQYWSWSVGITVVGAPRDLILEDLAGTISRLEITHIDLTPSLARLLHPDDVPSLCRGVFITGGETLKQEILDVWGSKAVIYNFYGPTEATIGVTVYPRVPINGRSSNIGRQFVNVGSYVLRPGTEHPVLKGAVGELCVSGKLVGKGYLNRGELTSERFPTLEGFHERVYRTGDLVRVLHDGCFDFLGRADDQVKLRGQRLEIGEINHAMKTGVMEIKDVATLVIRMEDQQKEFLVSFIVADTGENHRGVPGAQPSIVKSPEASDLCHRARQECRTRLPGYMVPTYILQLSSIPLSPNNKAEIKQLRELFCSLSPDQLVVLSNRPDRLSDGLTQMRSTIAKALSTAFVIEPSSILPSSTIFELGVDSISVIRLSTALKDAGMTQATPGIILKHPTIEDLAHVLSKTPSHSSTDASVAAARQLVQACAHRHRLYVCRELGISTDHIEYIAPCSPLQQGMVSRSSDGAYFNKFIFRLSDCVSTARLNQAWRAVMLEFPILRTAFVNTVDGCVQVALKTMELPWEESVVDTQDEVLGAVKNKAADWVARNQESITRPWEVIVLEHRETIPAQRSMLLHIFHGLYDAHSLGLILDAVASHCFEASTASEPLKEETVSFLEALCHGPLCDLNGSRQFWLEHLNNATETAHFVVTSANNIVHTVSRSTNFPESFRTRLGITHQAVLQAAWALVLSKHHGVDTTFGVITAGRSLNLAGADSVVGPLFNALPFQSRIYSQPDSDPILESCARYCHDFNAAVLDFQHVSLRDIQKWCSGGKPLFDTLFSFHVERGDSTTLARQTLWDEDQSDFQPDYPLALEATLGPDDQLQLLLVGCGIQSGDELLRELMDGLEECLDVMSRNTKLPAALQPIVQNGSLTSHSNSGAVKTREHLETGCKTPEKIFTWTESAVALRQEIAVLAGVSSETVTESTSILELGLDSIDVIKLSARLKARGLKLTGGQLMKAGSLSNMVHLASQAGDTQPLRNGDSCLRETQAALRKYLQQKGHDLRGVEMVLPATPLQDAMVAGMLQSDFQLYFNHDVLEVAPDTDLDRLEAAWNTVISASPILRTTFVAIESPDFDYGFCQVVNSEPCHYVDEVSLQNLADMNKVMGDATYKARQGNGESGLLQLTFVHIGDRDFLVLSLAHALYDGWSLGLLHRDVEAAYNQQYEPRPGYFDHLEHSILKPDETASEFWTGFLDGARPTLLPEEEPSEHGGMSVQRCEANSAFNAPDVRYFCKRHAITLQALGQACWAALLASKAKSLDVMFGVVLSGRDSEVSQTLMFPTMNTVAVRSILHGKVAGWLQYMQENLTNVSTRQHFPLRKAQKCAGRTDGPLFNTLFMQQISSDVPGHLLRSVDGSASVEYPVCVEMEVVGERLVWRTACQERYIPAEEAIQLPKQLDAILGFLLGSEDADVLSFSGHTVSVCGLAPFTPNFPTGSITSAPSVTQDTPEQNSWSPEETALRSAVAEISGVSAAAIRKTDSIYHLGIDSISAIKVFAKLKTQGFLVRNLSSAKTMRLSELAKNVNRLKETKGQVVVHETKNQPEKRRTDAESVKDSESPTDSGFDEVVQNEGLALEPDLRGVGIEERLQMANISIWEVETVMPATPMQVHTLSVWQNTGGVVFDNEFVLVWEGKLTGDVAFDAWETLRKQLPILRTTFVATDTTEIPIVQVVLQHQISPYVEVTCDETLDVVRVRIHHALYDAFSWAMIKRQLAALCRGEKIRVNTEDQNHQMQRLVRIQRSPEVSLKCKEFWTSYMSKKKFTTLRRQPQNSDAILRRSRLPGLKFSSDCSGLVDLCSRYGVSLTAGFMAIFAHCLSRQTEPPASRSYLLGVYLANRVNEEDMTKVTIPLLNMLPVRVKVPAHDHLPGIMLQVHQDLVRISEYATAGMWEINKWTGCKVDCYVNFVPPETTAEHEGEPGFSDVPEAAKNVGGVSSEREWMVPPELAGNLVKNVYQDQLDVEVAIRGSKIHVEAFGPEELMQPLRDHRLDEHLKASLDSLCQGS</sequence>
<feature type="domain" description="Carrier" evidence="7">
    <location>
        <begin position="2149"/>
        <end position="2225"/>
    </location>
</feature>
<comment type="pathway">
    <text evidence="1">Siderophore biosynthesis.</text>
</comment>
<dbReference type="PANTHER" id="PTHR45527:SF1">
    <property type="entry name" value="FATTY ACID SYNTHASE"/>
    <property type="match status" value="1"/>
</dbReference>
<dbReference type="FunFam" id="3.30.300.30:FF:000033">
    <property type="entry name" value="Nonribosomal siderophore peptide synthase SidC"/>
    <property type="match status" value="1"/>
</dbReference>
<dbReference type="SUPFAM" id="SSF56801">
    <property type="entry name" value="Acetyl-CoA synthetase-like"/>
    <property type="match status" value="3"/>
</dbReference>
<feature type="region of interest" description="Disordered" evidence="6">
    <location>
        <begin position="4442"/>
        <end position="4471"/>
    </location>
</feature>
<dbReference type="Pfam" id="PF00668">
    <property type="entry name" value="Condensation"/>
    <property type="match status" value="6"/>
</dbReference>